<protein>
    <submittedName>
        <fullName evidence="1">Uncharacterized protein</fullName>
    </submittedName>
</protein>
<accession>A0AAW0E587</accession>
<dbReference type="PANTHER" id="PTHR28158">
    <property type="entry name" value="37S RIBOSOMAL PROTEIN S35, MITOCHONDRIAL"/>
    <property type="match status" value="1"/>
</dbReference>
<evidence type="ECO:0000313" key="2">
    <source>
        <dbReference type="Proteomes" id="UP001383192"/>
    </source>
</evidence>
<sequence length="348" mass="39509">MSSHFSRLLYRTSRPCLRQAQGQCQRRTLAYSLPRFSELSPEPATAEEVAENQAADEAVQARIEAESEGGEDGTIVMPKSYARFMEEPFVQDLKYAGAQNWLKTPGRGSQRRPFPLNPTFLPPPPISDTQKQAMYDEYMQDPLKNSVRVLSQRYHISLKRVDAILRLKGMEAAWHKKKQVQTGFVRGMEKILGVPQFKPKKQIEEPDAEDPRYDAYAADSLEEIEQRDAARQRYQRMYWETLDEHGSAPVAPAAVEHAKKMAIRLAEKAVKEKNAKFLPPIADTEFIKWPKDPVIVATKPGRPDIHFIDVGAKYVDPNAELKRLASAGRRSRYRLKKSAEKKSALASA</sequence>
<gene>
    <name evidence="1" type="ORF">VNI00_002197</name>
</gene>
<dbReference type="Proteomes" id="UP001383192">
    <property type="component" value="Unassembled WGS sequence"/>
</dbReference>
<keyword evidence="2" id="KW-1185">Reference proteome</keyword>
<name>A0AAW0E587_9AGAR</name>
<proteinExistence type="predicted"/>
<dbReference type="EMBL" id="JAYKXP010000005">
    <property type="protein sequence ID" value="KAK7058561.1"/>
    <property type="molecule type" value="Genomic_DNA"/>
</dbReference>
<evidence type="ECO:0000313" key="1">
    <source>
        <dbReference type="EMBL" id="KAK7058561.1"/>
    </source>
</evidence>
<organism evidence="1 2">
    <name type="scientific">Paramarasmius palmivorus</name>
    <dbReference type="NCBI Taxonomy" id="297713"/>
    <lineage>
        <taxon>Eukaryota</taxon>
        <taxon>Fungi</taxon>
        <taxon>Dikarya</taxon>
        <taxon>Basidiomycota</taxon>
        <taxon>Agaricomycotina</taxon>
        <taxon>Agaricomycetes</taxon>
        <taxon>Agaricomycetidae</taxon>
        <taxon>Agaricales</taxon>
        <taxon>Marasmiineae</taxon>
        <taxon>Marasmiaceae</taxon>
        <taxon>Paramarasmius</taxon>
    </lineage>
</organism>
<reference evidence="1 2" key="1">
    <citation type="submission" date="2024-01" db="EMBL/GenBank/DDBJ databases">
        <title>A draft genome for a cacao thread blight-causing isolate of Paramarasmius palmivorus.</title>
        <authorList>
            <person name="Baruah I.K."/>
            <person name="Bukari Y."/>
            <person name="Amoako-Attah I."/>
            <person name="Meinhardt L.W."/>
            <person name="Bailey B.A."/>
            <person name="Cohen S.P."/>
        </authorList>
    </citation>
    <scope>NUCLEOTIDE SEQUENCE [LARGE SCALE GENOMIC DNA]</scope>
    <source>
        <strain evidence="1 2">GH-12</strain>
    </source>
</reference>
<comment type="caution">
    <text evidence="1">The sequence shown here is derived from an EMBL/GenBank/DDBJ whole genome shotgun (WGS) entry which is preliminary data.</text>
</comment>
<dbReference type="InterPro" id="IPR021036">
    <property type="entry name" value="Ribosomal_mS45"/>
</dbReference>
<dbReference type="GO" id="GO:0003735">
    <property type="term" value="F:structural constituent of ribosome"/>
    <property type="evidence" value="ECO:0007669"/>
    <property type="project" value="TreeGrafter"/>
</dbReference>
<dbReference type="GO" id="GO:0032543">
    <property type="term" value="P:mitochondrial translation"/>
    <property type="evidence" value="ECO:0007669"/>
    <property type="project" value="TreeGrafter"/>
</dbReference>
<dbReference type="Pfam" id="PF12298">
    <property type="entry name" value="Bot1p"/>
    <property type="match status" value="1"/>
</dbReference>
<dbReference type="AlphaFoldDB" id="A0AAW0E587"/>
<dbReference type="PANTHER" id="PTHR28158:SF1">
    <property type="entry name" value="SMALL RIBOSOMAL SUBUNIT PROTEIN MS45"/>
    <property type="match status" value="1"/>
</dbReference>
<dbReference type="GO" id="GO:0005763">
    <property type="term" value="C:mitochondrial small ribosomal subunit"/>
    <property type="evidence" value="ECO:0007669"/>
    <property type="project" value="TreeGrafter"/>
</dbReference>